<evidence type="ECO:0000313" key="1">
    <source>
        <dbReference type="EMBL" id="JAH14263.1"/>
    </source>
</evidence>
<dbReference type="AlphaFoldDB" id="A0A0E9QDV0"/>
<sequence>MMLIVSWALRLQAVCKMPCSYGQPWSLGSEICTVHL</sequence>
<reference evidence="1" key="1">
    <citation type="submission" date="2014-11" db="EMBL/GenBank/DDBJ databases">
        <authorList>
            <person name="Amaro Gonzalez C."/>
        </authorList>
    </citation>
    <scope>NUCLEOTIDE SEQUENCE</scope>
</reference>
<organism evidence="1">
    <name type="scientific">Anguilla anguilla</name>
    <name type="common">European freshwater eel</name>
    <name type="synonym">Muraena anguilla</name>
    <dbReference type="NCBI Taxonomy" id="7936"/>
    <lineage>
        <taxon>Eukaryota</taxon>
        <taxon>Metazoa</taxon>
        <taxon>Chordata</taxon>
        <taxon>Craniata</taxon>
        <taxon>Vertebrata</taxon>
        <taxon>Euteleostomi</taxon>
        <taxon>Actinopterygii</taxon>
        <taxon>Neopterygii</taxon>
        <taxon>Teleostei</taxon>
        <taxon>Anguilliformes</taxon>
        <taxon>Anguillidae</taxon>
        <taxon>Anguilla</taxon>
    </lineage>
</organism>
<protein>
    <submittedName>
        <fullName evidence="1">Uncharacterized protein</fullName>
    </submittedName>
</protein>
<dbReference type="EMBL" id="GBXM01094314">
    <property type="protein sequence ID" value="JAH14263.1"/>
    <property type="molecule type" value="Transcribed_RNA"/>
</dbReference>
<accession>A0A0E9QDV0</accession>
<reference evidence="1" key="2">
    <citation type="journal article" date="2015" name="Fish Shellfish Immunol.">
        <title>Early steps in the European eel (Anguilla anguilla)-Vibrio vulnificus interaction in the gills: Role of the RtxA13 toxin.</title>
        <authorList>
            <person name="Callol A."/>
            <person name="Pajuelo D."/>
            <person name="Ebbesson L."/>
            <person name="Teles M."/>
            <person name="MacKenzie S."/>
            <person name="Amaro C."/>
        </authorList>
    </citation>
    <scope>NUCLEOTIDE SEQUENCE</scope>
</reference>
<proteinExistence type="predicted"/>
<name>A0A0E9QDV0_ANGAN</name>